<comment type="caution">
    <text evidence="1">The sequence shown here is derived from an EMBL/GenBank/DDBJ whole genome shotgun (WGS) entry which is preliminary data.</text>
</comment>
<evidence type="ECO:0008006" key="3">
    <source>
        <dbReference type="Google" id="ProtNLM"/>
    </source>
</evidence>
<dbReference type="EMBL" id="JAGQDE010000053">
    <property type="protein sequence ID" value="MBQ0962013.1"/>
    <property type="molecule type" value="Genomic_DNA"/>
</dbReference>
<dbReference type="Proteomes" id="UP000678374">
    <property type="component" value="Unassembled WGS sequence"/>
</dbReference>
<evidence type="ECO:0000313" key="1">
    <source>
        <dbReference type="EMBL" id="MBQ0962013.1"/>
    </source>
</evidence>
<evidence type="ECO:0000313" key="2">
    <source>
        <dbReference type="Proteomes" id="UP000678374"/>
    </source>
</evidence>
<gene>
    <name evidence="1" type="ORF">KAK06_23960</name>
</gene>
<dbReference type="RefSeq" id="WP_210804694.1">
    <property type="nucleotide sequence ID" value="NZ_JAGQDE010000053.1"/>
</dbReference>
<sequence>MAESKTKPTESSVAGYIANRASAEQAVDCAHLTALLKKVTKSEPKMWGPSIVGFGSYHYKYDSGRQGDSCITGFAMY</sequence>
<proteinExistence type="predicted"/>
<reference evidence="1" key="1">
    <citation type="submission" date="2021-04" db="EMBL/GenBank/DDBJ databases">
        <title>The genome sequence of Ideonella sp. 4Y11.</title>
        <authorList>
            <person name="Liu Y."/>
        </authorList>
    </citation>
    <scope>NUCLEOTIDE SEQUENCE</scope>
    <source>
        <strain evidence="1">4Y11</strain>
    </source>
</reference>
<protein>
    <recommendedName>
        <fullName evidence="3">DUF1801 domain-containing protein</fullName>
    </recommendedName>
</protein>
<accession>A0A940YKN3</accession>
<name>A0A940YKN3_9BURK</name>
<dbReference type="AlphaFoldDB" id="A0A940YKN3"/>
<keyword evidence="2" id="KW-1185">Reference proteome</keyword>
<organism evidence="1 2">
    <name type="scientific">Ideonella aquatica</name>
    <dbReference type="NCBI Taxonomy" id="2824119"/>
    <lineage>
        <taxon>Bacteria</taxon>
        <taxon>Pseudomonadati</taxon>
        <taxon>Pseudomonadota</taxon>
        <taxon>Betaproteobacteria</taxon>
        <taxon>Burkholderiales</taxon>
        <taxon>Sphaerotilaceae</taxon>
        <taxon>Ideonella</taxon>
    </lineage>
</organism>